<feature type="binding site" evidence="11">
    <location>
        <position position="85"/>
    </location>
    <ligand>
        <name>substrate</name>
    </ligand>
</feature>
<dbReference type="OrthoDB" id="9792692at2"/>
<proteinExistence type="inferred from homology"/>
<organism evidence="12 13">
    <name type="scientific">Tepidimicrobium xylanilyticum</name>
    <dbReference type="NCBI Taxonomy" id="1123352"/>
    <lineage>
        <taxon>Bacteria</taxon>
        <taxon>Bacillati</taxon>
        <taxon>Bacillota</taxon>
        <taxon>Tissierellia</taxon>
        <taxon>Tissierellales</taxon>
        <taxon>Tepidimicrobiaceae</taxon>
        <taxon>Tepidimicrobium</taxon>
    </lineage>
</organism>
<dbReference type="PANTHER" id="PTHR21087:SF16">
    <property type="entry name" value="SHIKIMATE KINASE 1, CHLOROPLASTIC"/>
    <property type="match status" value="1"/>
</dbReference>
<evidence type="ECO:0000256" key="11">
    <source>
        <dbReference type="HAMAP-Rule" id="MF_00109"/>
    </source>
</evidence>
<evidence type="ECO:0000256" key="8">
    <source>
        <dbReference type="ARBA" id="ARBA00022840"/>
    </source>
</evidence>
<evidence type="ECO:0000313" key="12">
    <source>
        <dbReference type="EMBL" id="SDX56110.1"/>
    </source>
</evidence>
<evidence type="ECO:0000256" key="1">
    <source>
        <dbReference type="ARBA" id="ARBA00004842"/>
    </source>
</evidence>
<keyword evidence="9 11" id="KW-0057">Aromatic amino acid biosynthesis</keyword>
<dbReference type="GO" id="GO:0000287">
    <property type="term" value="F:magnesium ion binding"/>
    <property type="evidence" value="ECO:0007669"/>
    <property type="project" value="UniProtKB-UniRule"/>
</dbReference>
<evidence type="ECO:0000256" key="3">
    <source>
        <dbReference type="ARBA" id="ARBA00012154"/>
    </source>
</evidence>
<evidence type="ECO:0000256" key="4">
    <source>
        <dbReference type="ARBA" id="ARBA00022605"/>
    </source>
</evidence>
<accession>A0A1H3CPZ6</accession>
<dbReference type="PRINTS" id="PR01100">
    <property type="entry name" value="SHIKIMTKNASE"/>
</dbReference>
<comment type="catalytic activity">
    <reaction evidence="10 11">
        <text>shikimate + ATP = 3-phosphoshikimate + ADP + H(+)</text>
        <dbReference type="Rhea" id="RHEA:13121"/>
        <dbReference type="ChEBI" id="CHEBI:15378"/>
        <dbReference type="ChEBI" id="CHEBI:30616"/>
        <dbReference type="ChEBI" id="CHEBI:36208"/>
        <dbReference type="ChEBI" id="CHEBI:145989"/>
        <dbReference type="ChEBI" id="CHEBI:456216"/>
        <dbReference type="EC" id="2.7.1.71"/>
    </reaction>
</comment>
<evidence type="ECO:0000256" key="2">
    <source>
        <dbReference type="ARBA" id="ARBA00006997"/>
    </source>
</evidence>
<dbReference type="Proteomes" id="UP000198828">
    <property type="component" value="Unassembled WGS sequence"/>
</dbReference>
<dbReference type="EC" id="2.7.1.71" evidence="3 11"/>
<comment type="similarity">
    <text evidence="2 11">Belongs to the shikimate kinase family.</text>
</comment>
<comment type="subcellular location">
    <subcellularLocation>
        <location evidence="11">Cytoplasm</location>
    </subcellularLocation>
</comment>
<dbReference type="GO" id="GO:0009073">
    <property type="term" value="P:aromatic amino acid family biosynthetic process"/>
    <property type="evidence" value="ECO:0007669"/>
    <property type="project" value="UniProtKB-KW"/>
</dbReference>
<keyword evidence="11" id="KW-0963">Cytoplasm</keyword>
<feature type="binding site" evidence="11">
    <location>
        <position position="21"/>
    </location>
    <ligand>
        <name>Mg(2+)</name>
        <dbReference type="ChEBI" id="CHEBI:18420"/>
    </ligand>
</feature>
<dbReference type="GO" id="GO:0005829">
    <property type="term" value="C:cytosol"/>
    <property type="evidence" value="ECO:0007669"/>
    <property type="project" value="TreeGrafter"/>
</dbReference>
<dbReference type="GO" id="GO:0005524">
    <property type="term" value="F:ATP binding"/>
    <property type="evidence" value="ECO:0007669"/>
    <property type="project" value="UniProtKB-UniRule"/>
</dbReference>
<dbReference type="GO" id="GO:0004765">
    <property type="term" value="F:shikimate kinase activity"/>
    <property type="evidence" value="ECO:0007669"/>
    <property type="project" value="UniProtKB-UniRule"/>
</dbReference>
<protein>
    <recommendedName>
        <fullName evidence="3 11">Shikimate kinase</fullName>
        <shortName evidence="11">SK</shortName>
        <ecNumber evidence="3 11">2.7.1.71</ecNumber>
    </recommendedName>
</protein>
<dbReference type="PANTHER" id="PTHR21087">
    <property type="entry name" value="SHIKIMATE KINASE"/>
    <property type="match status" value="1"/>
</dbReference>
<dbReference type="InterPro" id="IPR027417">
    <property type="entry name" value="P-loop_NTPase"/>
</dbReference>
<feature type="binding site" evidence="11">
    <location>
        <position position="147"/>
    </location>
    <ligand>
        <name>substrate</name>
    </ligand>
</feature>
<dbReference type="HAMAP" id="MF_00109">
    <property type="entry name" value="Shikimate_kinase"/>
    <property type="match status" value="1"/>
</dbReference>
<keyword evidence="6 11" id="KW-0547">Nucleotide-binding</keyword>
<dbReference type="GO" id="GO:0008652">
    <property type="term" value="P:amino acid biosynthetic process"/>
    <property type="evidence" value="ECO:0007669"/>
    <property type="project" value="UniProtKB-KW"/>
</dbReference>
<keyword evidence="4 11" id="KW-0028">Amino-acid biosynthesis</keyword>
<dbReference type="EMBL" id="FNNG01000013">
    <property type="protein sequence ID" value="SDX56110.1"/>
    <property type="molecule type" value="Genomic_DNA"/>
</dbReference>
<dbReference type="RefSeq" id="WP_093754221.1">
    <property type="nucleotide sequence ID" value="NZ_FNNG01000013.1"/>
</dbReference>
<evidence type="ECO:0000256" key="9">
    <source>
        <dbReference type="ARBA" id="ARBA00023141"/>
    </source>
</evidence>
<dbReference type="SUPFAM" id="SSF52540">
    <property type="entry name" value="P-loop containing nucleoside triphosphate hydrolases"/>
    <property type="match status" value="1"/>
</dbReference>
<comment type="cofactor">
    <cofactor evidence="11">
        <name>Mg(2+)</name>
        <dbReference type="ChEBI" id="CHEBI:18420"/>
    </cofactor>
    <text evidence="11">Binds 1 Mg(2+) ion per subunit.</text>
</comment>
<dbReference type="CDD" id="cd00464">
    <property type="entry name" value="SK"/>
    <property type="match status" value="1"/>
</dbReference>
<dbReference type="GO" id="GO:0009423">
    <property type="term" value="P:chorismate biosynthetic process"/>
    <property type="evidence" value="ECO:0007669"/>
    <property type="project" value="UniProtKB-UniRule"/>
</dbReference>
<dbReference type="UniPathway" id="UPA00053">
    <property type="reaction ID" value="UER00088"/>
</dbReference>
<comment type="function">
    <text evidence="11">Catalyzes the specific phosphorylation of the 3-hydroxyl group of shikimic acid using ATP as a cosubstrate.</text>
</comment>
<dbReference type="PROSITE" id="PS01128">
    <property type="entry name" value="SHIKIMATE_KINASE"/>
    <property type="match status" value="1"/>
</dbReference>
<dbReference type="Gene3D" id="3.40.50.300">
    <property type="entry name" value="P-loop containing nucleotide triphosphate hydrolases"/>
    <property type="match status" value="1"/>
</dbReference>
<gene>
    <name evidence="11" type="primary">aroK</name>
    <name evidence="12" type="ORF">SAMN05660923_02516</name>
</gene>
<evidence type="ECO:0000256" key="5">
    <source>
        <dbReference type="ARBA" id="ARBA00022679"/>
    </source>
</evidence>
<keyword evidence="8 11" id="KW-0067">ATP-binding</keyword>
<evidence type="ECO:0000256" key="6">
    <source>
        <dbReference type="ARBA" id="ARBA00022741"/>
    </source>
</evidence>
<reference evidence="12 13" key="1">
    <citation type="submission" date="2016-10" db="EMBL/GenBank/DDBJ databases">
        <authorList>
            <person name="de Groot N.N."/>
        </authorList>
    </citation>
    <scope>NUCLEOTIDE SEQUENCE [LARGE SCALE GENOMIC DNA]</scope>
    <source>
        <strain evidence="12 13">DSM 23310</strain>
    </source>
</reference>
<keyword evidence="7 11" id="KW-0418">Kinase</keyword>
<dbReference type="InterPro" id="IPR000623">
    <property type="entry name" value="Shikimate_kinase/TSH1"/>
</dbReference>
<sequence>MNRSSNFKNIVLIGMSGSGKSAVGKYIAEKLNLEFIDTDEMIVDKTGQSINNIFKLYGEKYFRALEQDIIEKTIKKEGAVISTGGGVVLNKRNIEILKKKGMIFLLQASIDSIVANIESSPANKEERPLLKDAINLRKRIEEIYKKRRHLYISNSDIVVNVDHKTMEAIGDEIIYIFKQHTSCSKN</sequence>
<evidence type="ECO:0000313" key="13">
    <source>
        <dbReference type="Proteomes" id="UP000198828"/>
    </source>
</evidence>
<keyword evidence="5 11" id="KW-0808">Transferase</keyword>
<feature type="binding site" evidence="11">
    <location>
        <begin position="17"/>
        <end position="22"/>
    </location>
    <ligand>
        <name>ATP</name>
        <dbReference type="ChEBI" id="CHEBI:30616"/>
    </ligand>
</feature>
<keyword evidence="11" id="KW-0479">Metal-binding</keyword>
<comment type="caution">
    <text evidence="11">Lacks conserved residue(s) required for the propagation of feature annotation.</text>
</comment>
<keyword evidence="13" id="KW-1185">Reference proteome</keyword>
<evidence type="ECO:0000256" key="10">
    <source>
        <dbReference type="ARBA" id="ARBA00048567"/>
    </source>
</evidence>
<feature type="binding site" evidence="11">
    <location>
        <position position="39"/>
    </location>
    <ligand>
        <name>substrate</name>
    </ligand>
</feature>
<dbReference type="Pfam" id="PF01202">
    <property type="entry name" value="SKI"/>
    <property type="match status" value="1"/>
</dbReference>
<evidence type="ECO:0000256" key="7">
    <source>
        <dbReference type="ARBA" id="ARBA00022777"/>
    </source>
</evidence>
<comment type="pathway">
    <text evidence="1 11">Metabolic intermediate biosynthesis; chorismate biosynthesis; chorismate from D-erythrose 4-phosphate and phosphoenolpyruvate: step 5/7.</text>
</comment>
<feature type="binding site" evidence="11">
    <location>
        <position position="127"/>
    </location>
    <ligand>
        <name>ATP</name>
        <dbReference type="ChEBI" id="CHEBI:30616"/>
    </ligand>
</feature>
<keyword evidence="11" id="KW-0460">Magnesium</keyword>
<dbReference type="InterPro" id="IPR023000">
    <property type="entry name" value="Shikimate_kinase_CS"/>
</dbReference>
<comment type="subunit">
    <text evidence="11">Monomer.</text>
</comment>
<dbReference type="InterPro" id="IPR031322">
    <property type="entry name" value="Shikimate/glucono_kinase"/>
</dbReference>
<dbReference type="AlphaFoldDB" id="A0A1H3CPZ6"/>
<feature type="binding site" evidence="11">
    <location>
        <position position="63"/>
    </location>
    <ligand>
        <name>substrate</name>
    </ligand>
</feature>
<name>A0A1H3CPZ6_9FIRM</name>